<feature type="compositionally biased region" description="Low complexity" evidence="2">
    <location>
        <begin position="18"/>
        <end position="58"/>
    </location>
</feature>
<accession>A0A427YJK2</accession>
<feature type="compositionally biased region" description="Basic and acidic residues" evidence="2">
    <location>
        <begin position="422"/>
        <end position="438"/>
    </location>
</feature>
<feature type="compositionally biased region" description="Basic and acidic residues" evidence="2">
    <location>
        <begin position="664"/>
        <end position="678"/>
    </location>
</feature>
<sequence>MGNTSSTASQPGTPANGPTTAGAPSASSSSAAPTSIPRSTSQPVHASSSSVPTGTSSTFHSGLTPPAAPPSPAPPSTPLLLPHAGHFSPQNPHALSHPQAHDYSKSVVTKLILDGKLAPFYRGLEDYEEDWAEEDVARILEEVREKDYEEGVANSVTERIKEEREGTTGMTGTVAKKMGYIGQGTQRRRRTGRRGTGGKRRLILNYPPNINTSRCCQQPICTECFVQIKRSEPTITHLESESACCPFCMETDFGVIYERPIATPLTGLNSAMASQSPLSISPEAGMSGFSHALSVGSCDADLNVGVGMAPKAQETMRRKSVSSKAKEVVTIDEIRPDWEQKLNSVKAAAARRASRRIVMRQVGDRLIPIGYTSSRAPGTADFSMSIPQQDENGSRRQRRGTRERDLEELMIMEAMRLSLLDHEEHQRKIADDRKKGKSGDTTPTNNGEPSTSSFSSRKRSDTGESRTSKFLNKLGGRSRSGSAASKLAGGEHRVSFASTSGGPSGTGTGNASPRPPPTPSNASSGNSVPSAPSPLPTSSASSPAPVPIAPSSQPSSTLASPGRSPPSSLNPPIPSPVAPVMTLADHTSIQDTRSGPSPAGPIPTTRVGGMSGNARATTVASTALPPTSAPVSESGVTSAAKAPGLPRLSLDMPALTPETPGVRRSIDRARASMDDNKARAQHVSTEAASGGYAQLADDE</sequence>
<name>A0A427YJK2_9TREE</name>
<dbReference type="GO" id="GO:0005737">
    <property type="term" value="C:cytoplasm"/>
    <property type="evidence" value="ECO:0007669"/>
    <property type="project" value="TreeGrafter"/>
</dbReference>
<evidence type="ECO:0000313" key="3">
    <source>
        <dbReference type="EMBL" id="RSH91253.1"/>
    </source>
</evidence>
<evidence type="ECO:0000313" key="4">
    <source>
        <dbReference type="Proteomes" id="UP000279259"/>
    </source>
</evidence>
<feature type="region of interest" description="Disordered" evidence="2">
    <location>
        <begin position="422"/>
        <end position="699"/>
    </location>
</feature>
<feature type="compositionally biased region" description="Basic residues" evidence="2">
    <location>
        <begin position="186"/>
        <end position="202"/>
    </location>
</feature>
<feature type="compositionally biased region" description="Low complexity" evidence="2">
    <location>
        <begin position="536"/>
        <end position="556"/>
    </location>
</feature>
<feature type="compositionally biased region" description="Polar residues" evidence="2">
    <location>
        <begin position="1"/>
        <end position="17"/>
    </location>
</feature>
<feature type="compositionally biased region" description="Polar residues" evidence="2">
    <location>
        <begin position="439"/>
        <end position="449"/>
    </location>
</feature>
<organism evidence="3 4">
    <name type="scientific">Saitozyma podzolica</name>
    <dbReference type="NCBI Taxonomy" id="1890683"/>
    <lineage>
        <taxon>Eukaryota</taxon>
        <taxon>Fungi</taxon>
        <taxon>Dikarya</taxon>
        <taxon>Basidiomycota</taxon>
        <taxon>Agaricomycotina</taxon>
        <taxon>Tremellomycetes</taxon>
        <taxon>Tremellales</taxon>
        <taxon>Trimorphomycetaceae</taxon>
        <taxon>Saitozyma</taxon>
    </lineage>
</organism>
<evidence type="ECO:0000256" key="2">
    <source>
        <dbReference type="SAM" id="MobiDB-lite"/>
    </source>
</evidence>
<dbReference type="InterPro" id="IPR039301">
    <property type="entry name" value="Sip5/DA2"/>
</dbReference>
<gene>
    <name evidence="3" type="primary">SIP5</name>
    <name evidence="3" type="ORF">EHS25_009552</name>
</gene>
<feature type="region of interest" description="Disordered" evidence="2">
    <location>
        <begin position="369"/>
        <end position="406"/>
    </location>
</feature>
<dbReference type="PANTHER" id="PTHR31315:SF1">
    <property type="entry name" value="PROTEIN SIP5"/>
    <property type="match status" value="1"/>
</dbReference>
<feature type="compositionally biased region" description="Pro residues" evidence="2">
    <location>
        <begin position="568"/>
        <end position="577"/>
    </location>
</feature>
<feature type="region of interest" description="Disordered" evidence="2">
    <location>
        <begin position="1"/>
        <end position="101"/>
    </location>
</feature>
<dbReference type="OrthoDB" id="21471at2759"/>
<feature type="compositionally biased region" description="Polar residues" evidence="2">
    <location>
        <begin position="614"/>
        <end position="637"/>
    </location>
</feature>
<keyword evidence="4" id="KW-1185">Reference proteome</keyword>
<dbReference type="AlphaFoldDB" id="A0A427YJK2"/>
<comment type="caution">
    <text evidence="3">The sequence shown here is derived from an EMBL/GenBank/DDBJ whole genome shotgun (WGS) entry which is preliminary data.</text>
</comment>
<reference evidence="3 4" key="1">
    <citation type="submission" date="2018-11" db="EMBL/GenBank/DDBJ databases">
        <title>Genome sequence of Saitozyma podzolica DSM 27192.</title>
        <authorList>
            <person name="Aliyu H."/>
            <person name="Gorte O."/>
            <person name="Ochsenreither K."/>
        </authorList>
    </citation>
    <scope>NUCLEOTIDE SEQUENCE [LARGE SCALE GENOMIC DNA]</scope>
    <source>
        <strain evidence="3 4">DSM 27192</strain>
    </source>
</reference>
<feature type="compositionally biased region" description="Low complexity" evidence="2">
    <location>
        <begin position="473"/>
        <end position="488"/>
    </location>
</feature>
<feature type="compositionally biased region" description="Polar residues" evidence="2">
    <location>
        <begin position="585"/>
        <end position="595"/>
    </location>
</feature>
<proteinExistence type="inferred from homology"/>
<dbReference type="Proteomes" id="UP000279259">
    <property type="component" value="Unassembled WGS sequence"/>
</dbReference>
<feature type="compositionally biased region" description="Basic and acidic residues" evidence="2">
    <location>
        <begin position="458"/>
        <end position="467"/>
    </location>
</feature>
<feature type="compositionally biased region" description="Pro residues" evidence="2">
    <location>
        <begin position="66"/>
        <end position="77"/>
    </location>
</feature>
<evidence type="ECO:0000256" key="1">
    <source>
        <dbReference type="ARBA" id="ARBA00010402"/>
    </source>
</evidence>
<protein>
    <submittedName>
        <fullName evidence="3">SNF1-interacting protein</fullName>
    </submittedName>
</protein>
<comment type="similarity">
    <text evidence="1">Belongs to the SIP5 family.</text>
</comment>
<dbReference type="PANTHER" id="PTHR31315">
    <property type="entry name" value="PROTEIN SIP5"/>
    <property type="match status" value="1"/>
</dbReference>
<dbReference type="EMBL" id="RSCD01000008">
    <property type="protein sequence ID" value="RSH91253.1"/>
    <property type="molecule type" value="Genomic_DNA"/>
</dbReference>
<feature type="region of interest" description="Disordered" evidence="2">
    <location>
        <begin position="182"/>
        <end position="203"/>
    </location>
</feature>
<dbReference type="STRING" id="1890683.A0A427YJK2"/>